<evidence type="ECO:0000313" key="1">
    <source>
        <dbReference type="EMBL" id="SES32498.1"/>
    </source>
</evidence>
<dbReference type="EMBL" id="FOGQ01000021">
    <property type="protein sequence ID" value="SES32498.1"/>
    <property type="molecule type" value="Genomic_DNA"/>
</dbReference>
<name>A0A1H9WEZ3_9CORY</name>
<evidence type="ECO:0000313" key="2">
    <source>
        <dbReference type="Proteomes" id="UP000198929"/>
    </source>
</evidence>
<dbReference type="RefSeq" id="WP_092260972.1">
    <property type="nucleotide sequence ID" value="NZ_CP047199.1"/>
</dbReference>
<accession>A0A1H9WEZ3</accession>
<gene>
    <name evidence="1" type="ORF">SAMN05661109_02699</name>
</gene>
<dbReference type="AlphaFoldDB" id="A0A1H9WEZ3"/>
<reference evidence="2" key="1">
    <citation type="submission" date="2016-10" db="EMBL/GenBank/DDBJ databases">
        <authorList>
            <person name="Varghese N."/>
            <person name="Submissions S."/>
        </authorList>
    </citation>
    <scope>NUCLEOTIDE SEQUENCE [LARGE SCALE GENOMIC DNA]</scope>
    <source>
        <strain evidence="2">DSM 20524</strain>
    </source>
</reference>
<proteinExistence type="predicted"/>
<dbReference type="Proteomes" id="UP000198929">
    <property type="component" value="Unassembled WGS sequence"/>
</dbReference>
<keyword evidence="2" id="KW-1185">Reference proteome</keyword>
<sequence>MKSGEGSSDISRSSLPESSGVPLVRFHPDAPRPPFLWSAQLPVTWRVIDTHPAQWRLTVERVADDYLGGVRLSSAQKRAVKQQLEQVVQQCQKAGVLVALVLPGVVGEDVSAATLLFRWVDSSPAPASIVAAERQLQGKAPVVESTGRGDSFVFASMTGQVGPVSNRRTAYTYQALLPVAGTSWTLMVSGSAPSQDTGEIVADVVRRVVASVRPYPDTVGETLFDDAGATDAADGADGAGVGQDSDSYIALITGDGVFK</sequence>
<dbReference type="STRING" id="1121357.SAMN05661109_02699"/>
<organism evidence="1 2">
    <name type="scientific">Corynebacterium cystitidis DSM 20524</name>
    <dbReference type="NCBI Taxonomy" id="1121357"/>
    <lineage>
        <taxon>Bacteria</taxon>
        <taxon>Bacillati</taxon>
        <taxon>Actinomycetota</taxon>
        <taxon>Actinomycetes</taxon>
        <taxon>Mycobacteriales</taxon>
        <taxon>Corynebacteriaceae</taxon>
        <taxon>Corynebacterium</taxon>
    </lineage>
</organism>
<protein>
    <submittedName>
        <fullName evidence="1">Uncharacterized protein</fullName>
    </submittedName>
</protein>